<dbReference type="EMBL" id="JBHMBE010000004">
    <property type="protein sequence ID" value="MFB9646654.1"/>
    <property type="molecule type" value="Genomic_DNA"/>
</dbReference>
<reference evidence="5 6" key="1">
    <citation type="submission" date="2024-09" db="EMBL/GenBank/DDBJ databases">
        <authorList>
            <person name="Sun Q."/>
            <person name="Mori K."/>
        </authorList>
    </citation>
    <scope>NUCLEOTIDE SEQUENCE [LARGE SCALE GENOMIC DNA]</scope>
    <source>
        <strain evidence="5 6">JCM 1342</strain>
    </source>
</reference>
<dbReference type="SUPFAM" id="SSF47413">
    <property type="entry name" value="lambda repressor-like DNA-binding domains"/>
    <property type="match status" value="1"/>
</dbReference>
<dbReference type="PRINTS" id="PR00036">
    <property type="entry name" value="HTHLACI"/>
</dbReference>
<dbReference type="CDD" id="cd01392">
    <property type="entry name" value="HTH_LacI"/>
    <property type="match status" value="1"/>
</dbReference>
<dbReference type="SMART" id="SM00354">
    <property type="entry name" value="HTH_LACI"/>
    <property type="match status" value="1"/>
</dbReference>
<dbReference type="PROSITE" id="PS00356">
    <property type="entry name" value="HTH_LACI_1"/>
    <property type="match status" value="1"/>
</dbReference>
<accession>A0ABV5T221</accession>
<evidence type="ECO:0000259" key="4">
    <source>
        <dbReference type="PROSITE" id="PS50932"/>
    </source>
</evidence>
<evidence type="ECO:0000256" key="1">
    <source>
        <dbReference type="ARBA" id="ARBA00023015"/>
    </source>
</evidence>
<gene>
    <name evidence="5" type="ORF">ACFFPJ_12705</name>
</gene>
<name>A0ABV5T221_9MICO</name>
<dbReference type="InterPro" id="IPR046335">
    <property type="entry name" value="LacI/GalR-like_sensor"/>
</dbReference>
<dbReference type="InterPro" id="IPR010982">
    <property type="entry name" value="Lambda_DNA-bd_dom_sf"/>
</dbReference>
<dbReference type="Proteomes" id="UP001589611">
    <property type="component" value="Unassembled WGS sequence"/>
</dbReference>
<dbReference type="RefSeq" id="WP_344715395.1">
    <property type="nucleotide sequence ID" value="NZ_BAAAWH010000001.1"/>
</dbReference>
<dbReference type="PANTHER" id="PTHR30146:SF109">
    <property type="entry name" value="HTH-TYPE TRANSCRIPTIONAL REGULATOR GALS"/>
    <property type="match status" value="1"/>
</dbReference>
<keyword evidence="1" id="KW-0805">Transcription regulation</keyword>
<dbReference type="PROSITE" id="PS50932">
    <property type="entry name" value="HTH_LACI_2"/>
    <property type="match status" value="1"/>
</dbReference>
<dbReference type="Gene3D" id="1.10.260.40">
    <property type="entry name" value="lambda repressor-like DNA-binding domains"/>
    <property type="match status" value="1"/>
</dbReference>
<dbReference type="Pfam" id="PF13377">
    <property type="entry name" value="Peripla_BP_3"/>
    <property type="match status" value="1"/>
</dbReference>
<sequence length="335" mass="34323">MSESASSRSSERVGVRDVARAAGVSTQTVSRVINDHPGIREETRQRVVDAMAALDYRVNNAARALGTKRTRTIGILASDANMYGPAIGILALEAAARAAGRWITAAYADAGDPASVVHAARHLSAQGVDGIVVVAPHARTLAAIGSAGVGVPVVALHGPDASELQRDAARIAVDHLVEAGHARIAHLAGPEEWLEAQARAEGFDAAMNAHGLASAGVWRGDWSAASGMRAATEIAAAIRAGEGPTAVFAGNDQMALGLIAGVVDAGLSVPDDVSIVGVDDNPDAAFYRPPLTTVRLDVAGEAARCIAHVLAEPQAAASIAIAAPELIVRRSARRV</sequence>
<dbReference type="InterPro" id="IPR028082">
    <property type="entry name" value="Peripla_BP_I"/>
</dbReference>
<keyword evidence="2 5" id="KW-0238">DNA-binding</keyword>
<dbReference type="SUPFAM" id="SSF53822">
    <property type="entry name" value="Periplasmic binding protein-like I"/>
    <property type="match status" value="1"/>
</dbReference>
<evidence type="ECO:0000256" key="3">
    <source>
        <dbReference type="ARBA" id="ARBA00023163"/>
    </source>
</evidence>
<keyword evidence="3" id="KW-0804">Transcription</keyword>
<dbReference type="PANTHER" id="PTHR30146">
    <property type="entry name" value="LACI-RELATED TRANSCRIPTIONAL REPRESSOR"/>
    <property type="match status" value="1"/>
</dbReference>
<evidence type="ECO:0000256" key="2">
    <source>
        <dbReference type="ARBA" id="ARBA00023125"/>
    </source>
</evidence>
<protein>
    <submittedName>
        <fullName evidence="5">LacI family DNA-binding transcriptional regulator</fullName>
    </submittedName>
</protein>
<proteinExistence type="predicted"/>
<comment type="caution">
    <text evidence="5">The sequence shown here is derived from an EMBL/GenBank/DDBJ whole genome shotgun (WGS) entry which is preliminary data.</text>
</comment>
<dbReference type="Pfam" id="PF00356">
    <property type="entry name" value="LacI"/>
    <property type="match status" value="1"/>
</dbReference>
<keyword evidence="6" id="KW-1185">Reference proteome</keyword>
<feature type="domain" description="HTH lacI-type" evidence="4">
    <location>
        <begin position="13"/>
        <end position="67"/>
    </location>
</feature>
<evidence type="ECO:0000313" key="6">
    <source>
        <dbReference type="Proteomes" id="UP001589611"/>
    </source>
</evidence>
<dbReference type="GO" id="GO:0003677">
    <property type="term" value="F:DNA binding"/>
    <property type="evidence" value="ECO:0007669"/>
    <property type="project" value="UniProtKB-KW"/>
</dbReference>
<evidence type="ECO:0000313" key="5">
    <source>
        <dbReference type="EMBL" id="MFB9646654.1"/>
    </source>
</evidence>
<dbReference type="Gene3D" id="3.40.50.2300">
    <property type="match status" value="2"/>
</dbReference>
<dbReference type="InterPro" id="IPR000843">
    <property type="entry name" value="HTH_LacI"/>
</dbReference>
<organism evidence="5 6">
    <name type="scientific">Microbacterium terregens</name>
    <dbReference type="NCBI Taxonomy" id="69363"/>
    <lineage>
        <taxon>Bacteria</taxon>
        <taxon>Bacillati</taxon>
        <taxon>Actinomycetota</taxon>
        <taxon>Actinomycetes</taxon>
        <taxon>Micrococcales</taxon>
        <taxon>Microbacteriaceae</taxon>
        <taxon>Microbacterium</taxon>
    </lineage>
</organism>